<feature type="compositionally biased region" description="Low complexity" evidence="4">
    <location>
        <begin position="109"/>
        <end position="120"/>
    </location>
</feature>
<dbReference type="SMART" id="SM00259">
    <property type="entry name" value="ZnF_A20"/>
    <property type="match status" value="1"/>
</dbReference>
<dbReference type="GO" id="GO:0008270">
    <property type="term" value="F:zinc ion binding"/>
    <property type="evidence" value="ECO:0007669"/>
    <property type="project" value="UniProtKB-KW"/>
</dbReference>
<sequence length="147" mass="15760">MSNQSQTTSETPAENILCKMGCGFFGNNATGDCCSKCWRSLQKNKDGNLAAPVCAPVAAPQPIAPIPEEEEPTPMDVDICPPAVEAPAEVKPAPAATTPKKKKKKASYKNMMKGMMMSNSPQKDIEQEKESLRKVTGGGTFSKIEKI</sequence>
<evidence type="ECO:0000256" key="4">
    <source>
        <dbReference type="SAM" id="MobiDB-lite"/>
    </source>
</evidence>
<accession>A0A9N8E4K8</accession>
<evidence type="ECO:0000313" key="6">
    <source>
        <dbReference type="EMBL" id="CAB9511639.1"/>
    </source>
</evidence>
<reference evidence="6" key="1">
    <citation type="submission" date="2020-06" db="EMBL/GenBank/DDBJ databases">
        <authorList>
            <consortium name="Plant Systems Biology data submission"/>
        </authorList>
    </citation>
    <scope>NUCLEOTIDE SEQUENCE</scope>
    <source>
        <strain evidence="6">D6</strain>
    </source>
</reference>
<dbReference type="EMBL" id="CAICTM010000493">
    <property type="protein sequence ID" value="CAB9511639.1"/>
    <property type="molecule type" value="Genomic_DNA"/>
</dbReference>
<evidence type="ECO:0000256" key="3">
    <source>
        <dbReference type="ARBA" id="ARBA00022833"/>
    </source>
</evidence>
<comment type="caution">
    <text evidence="6">The sequence shown here is derived from an EMBL/GenBank/DDBJ whole genome shotgun (WGS) entry which is preliminary data.</text>
</comment>
<gene>
    <name evidence="6" type="ORF">SEMRO_494_G154350.1</name>
</gene>
<dbReference type="InterPro" id="IPR002653">
    <property type="entry name" value="Znf_A20"/>
</dbReference>
<keyword evidence="2" id="KW-0863">Zinc-finger</keyword>
<protein>
    <recommendedName>
        <fullName evidence="5">A20-type domain-containing protein</fullName>
    </recommendedName>
</protein>
<keyword evidence="7" id="KW-1185">Reference proteome</keyword>
<dbReference type="GO" id="GO:0003677">
    <property type="term" value="F:DNA binding"/>
    <property type="evidence" value="ECO:0007669"/>
    <property type="project" value="InterPro"/>
</dbReference>
<name>A0A9N8E4K8_9STRA</name>
<keyword evidence="1" id="KW-0479">Metal-binding</keyword>
<dbReference type="Pfam" id="PF01754">
    <property type="entry name" value="zf-A20"/>
    <property type="match status" value="1"/>
</dbReference>
<feature type="domain" description="A20-type" evidence="5">
    <location>
        <begin position="12"/>
        <end position="46"/>
    </location>
</feature>
<evidence type="ECO:0000256" key="1">
    <source>
        <dbReference type="ARBA" id="ARBA00022723"/>
    </source>
</evidence>
<evidence type="ECO:0000259" key="5">
    <source>
        <dbReference type="PROSITE" id="PS51036"/>
    </source>
</evidence>
<feature type="region of interest" description="Disordered" evidence="4">
    <location>
        <begin position="85"/>
        <end position="147"/>
    </location>
</feature>
<proteinExistence type="predicted"/>
<keyword evidence="3" id="KW-0862">Zinc</keyword>
<dbReference type="Proteomes" id="UP001153069">
    <property type="component" value="Unassembled WGS sequence"/>
</dbReference>
<dbReference type="AlphaFoldDB" id="A0A9N8E4K8"/>
<dbReference type="PROSITE" id="PS51036">
    <property type="entry name" value="ZF_A20"/>
    <property type="match status" value="1"/>
</dbReference>
<organism evidence="6 7">
    <name type="scientific">Seminavis robusta</name>
    <dbReference type="NCBI Taxonomy" id="568900"/>
    <lineage>
        <taxon>Eukaryota</taxon>
        <taxon>Sar</taxon>
        <taxon>Stramenopiles</taxon>
        <taxon>Ochrophyta</taxon>
        <taxon>Bacillariophyta</taxon>
        <taxon>Bacillariophyceae</taxon>
        <taxon>Bacillariophycidae</taxon>
        <taxon>Naviculales</taxon>
        <taxon>Naviculaceae</taxon>
        <taxon>Seminavis</taxon>
    </lineage>
</organism>
<feature type="compositionally biased region" description="Low complexity" evidence="4">
    <location>
        <begin position="85"/>
        <end position="98"/>
    </location>
</feature>
<evidence type="ECO:0000256" key="2">
    <source>
        <dbReference type="ARBA" id="ARBA00022771"/>
    </source>
</evidence>
<dbReference type="SUPFAM" id="SSF57716">
    <property type="entry name" value="Glucocorticoid receptor-like (DNA-binding domain)"/>
    <property type="match status" value="1"/>
</dbReference>
<dbReference type="Gene3D" id="1.20.5.4770">
    <property type="match status" value="1"/>
</dbReference>
<dbReference type="OrthoDB" id="428577at2759"/>
<evidence type="ECO:0000313" key="7">
    <source>
        <dbReference type="Proteomes" id="UP001153069"/>
    </source>
</evidence>
<feature type="compositionally biased region" description="Basic and acidic residues" evidence="4">
    <location>
        <begin position="123"/>
        <end position="133"/>
    </location>
</feature>